<evidence type="ECO:0000313" key="1">
    <source>
        <dbReference type="EMBL" id="TGN65274.1"/>
    </source>
</evidence>
<reference evidence="1 2" key="1">
    <citation type="submission" date="2019-04" db="EMBL/GenBank/DDBJ databases">
        <title>Three New Species of Nocardioides, Nocardioides euryhalodurans sp. nov., Nocardioides seonyuensis sp. nov. and Nocardioides eburneoflavus sp. nov. Isolated from Soil.</title>
        <authorList>
            <person name="Roh S.G."/>
            <person name="Lee C."/>
            <person name="Kim M.-K."/>
            <person name="Kim S.B."/>
        </authorList>
    </citation>
    <scope>NUCLEOTIDE SEQUENCE [LARGE SCALE GENOMIC DNA]</scope>
    <source>
        <strain evidence="1 2">MMS17-SY213</strain>
    </source>
</reference>
<comment type="caution">
    <text evidence="1">The sequence shown here is derived from an EMBL/GenBank/DDBJ whole genome shotgun (WGS) entry which is preliminary data.</text>
</comment>
<dbReference type="AlphaFoldDB" id="A0A4Z1C4P8"/>
<organism evidence="1 2">
    <name type="scientific">Nocardioides eburneiflavus</name>
    <dbReference type="NCBI Taxonomy" id="2518372"/>
    <lineage>
        <taxon>Bacteria</taxon>
        <taxon>Bacillati</taxon>
        <taxon>Actinomycetota</taxon>
        <taxon>Actinomycetes</taxon>
        <taxon>Propionibacteriales</taxon>
        <taxon>Nocardioidaceae</taxon>
        <taxon>Nocardioides</taxon>
    </lineage>
</organism>
<gene>
    <name evidence="1" type="ORF">EXE59_15890</name>
</gene>
<dbReference type="OrthoDB" id="3785005at2"/>
<protein>
    <submittedName>
        <fullName evidence="1">Uncharacterized protein</fullName>
    </submittedName>
</protein>
<dbReference type="Proteomes" id="UP000297496">
    <property type="component" value="Unassembled WGS sequence"/>
</dbReference>
<dbReference type="RefSeq" id="WP_135839772.1">
    <property type="nucleotide sequence ID" value="NZ_SRRO01000001.1"/>
</dbReference>
<accession>A0A4Z1C4P8</accession>
<evidence type="ECO:0000313" key="2">
    <source>
        <dbReference type="Proteomes" id="UP000297496"/>
    </source>
</evidence>
<sequence>MARPDPAAADPFFRVLRERHPDVDVVLLPPTEPRPADPDAWTGDPEVVADDALEALRVLGVALGTDLPDGVRFWKHHEEAAQQHLTVATSFPAPGNEVPELRRVGKALLDLGWQARPLEREERPTLEALRDGHRLVAHVVEGGVDLTLTSRPVADAAFSEAGGHP</sequence>
<keyword evidence="2" id="KW-1185">Reference proteome</keyword>
<name>A0A4Z1C4P8_9ACTN</name>
<dbReference type="EMBL" id="SRRO01000001">
    <property type="protein sequence ID" value="TGN65274.1"/>
    <property type="molecule type" value="Genomic_DNA"/>
</dbReference>
<proteinExistence type="predicted"/>